<name>A0A3S0HZN1_9BACI</name>
<dbReference type="OrthoDB" id="9802795at2"/>
<dbReference type="InterPro" id="IPR003753">
    <property type="entry name" value="Exonuc_VII_L"/>
</dbReference>
<gene>
    <name evidence="5" type="primary">xseA</name>
    <name evidence="9" type="ORF">EKG35_13485</name>
</gene>
<dbReference type="InterPro" id="IPR025824">
    <property type="entry name" value="OB-fold_nuc-bd_dom"/>
</dbReference>
<evidence type="ECO:0000313" key="10">
    <source>
        <dbReference type="Proteomes" id="UP000276349"/>
    </source>
</evidence>
<feature type="domain" description="OB-fold nucleic acid binding" evidence="8">
    <location>
        <begin position="6"/>
        <end position="101"/>
    </location>
</feature>
<accession>A0A3S0HZN1</accession>
<keyword evidence="3 5" id="KW-0378">Hydrolase</keyword>
<dbReference type="GO" id="GO:0003676">
    <property type="term" value="F:nucleic acid binding"/>
    <property type="evidence" value="ECO:0007669"/>
    <property type="project" value="InterPro"/>
</dbReference>
<evidence type="ECO:0000256" key="5">
    <source>
        <dbReference type="HAMAP-Rule" id="MF_00378"/>
    </source>
</evidence>
<organism evidence="9 10">
    <name type="scientific">Lysinibacillus telephonicus</name>
    <dbReference type="NCBI Taxonomy" id="1714840"/>
    <lineage>
        <taxon>Bacteria</taxon>
        <taxon>Bacillati</taxon>
        <taxon>Bacillota</taxon>
        <taxon>Bacilli</taxon>
        <taxon>Bacillales</taxon>
        <taxon>Bacillaceae</taxon>
        <taxon>Lysinibacillus</taxon>
    </lineage>
</organism>
<dbReference type="GO" id="GO:0009318">
    <property type="term" value="C:exodeoxyribonuclease VII complex"/>
    <property type="evidence" value="ECO:0007669"/>
    <property type="project" value="UniProtKB-UniRule"/>
</dbReference>
<keyword evidence="2 5" id="KW-0540">Nuclease</keyword>
<dbReference type="Pfam" id="PF13742">
    <property type="entry name" value="tRNA_anti_2"/>
    <property type="match status" value="1"/>
</dbReference>
<proteinExistence type="inferred from homology"/>
<keyword evidence="4 5" id="KW-0269">Exonuclease</keyword>
<comment type="caution">
    <text evidence="9">The sequence shown here is derived from an EMBL/GenBank/DDBJ whole genome shotgun (WGS) entry which is preliminary data.</text>
</comment>
<dbReference type="HAMAP" id="MF_00378">
    <property type="entry name" value="Exonuc_7_L"/>
    <property type="match status" value="1"/>
</dbReference>
<evidence type="ECO:0000256" key="1">
    <source>
        <dbReference type="ARBA" id="ARBA00022490"/>
    </source>
</evidence>
<evidence type="ECO:0000256" key="2">
    <source>
        <dbReference type="ARBA" id="ARBA00022722"/>
    </source>
</evidence>
<dbReference type="GO" id="GO:0005737">
    <property type="term" value="C:cytoplasm"/>
    <property type="evidence" value="ECO:0007669"/>
    <property type="project" value="UniProtKB-SubCell"/>
</dbReference>
<dbReference type="Pfam" id="PF02601">
    <property type="entry name" value="Exonuc_VII_L"/>
    <property type="match status" value="1"/>
</dbReference>
<evidence type="ECO:0000256" key="6">
    <source>
        <dbReference type="RuleBase" id="RU004355"/>
    </source>
</evidence>
<dbReference type="PANTHER" id="PTHR30008:SF0">
    <property type="entry name" value="EXODEOXYRIBONUCLEASE 7 LARGE SUBUNIT"/>
    <property type="match status" value="1"/>
</dbReference>
<reference evidence="9 10" key="1">
    <citation type="submission" date="2018-12" db="EMBL/GenBank/DDBJ databases">
        <authorList>
            <person name="Yu L."/>
        </authorList>
    </citation>
    <scope>NUCLEOTIDE SEQUENCE [LARGE SCALE GENOMIC DNA]</scope>
    <source>
        <strain evidence="9 10">S5H2222</strain>
    </source>
</reference>
<protein>
    <recommendedName>
        <fullName evidence="5">Exodeoxyribonuclease 7 large subunit</fullName>
        <ecNumber evidence="5">3.1.11.6</ecNumber>
    </recommendedName>
    <alternativeName>
        <fullName evidence="5">Exodeoxyribonuclease VII large subunit</fullName>
        <shortName evidence="5">Exonuclease VII large subunit</shortName>
    </alternativeName>
</protein>
<comment type="subcellular location">
    <subcellularLocation>
        <location evidence="5 6">Cytoplasm</location>
    </subcellularLocation>
</comment>
<evidence type="ECO:0000259" key="7">
    <source>
        <dbReference type="Pfam" id="PF02601"/>
    </source>
</evidence>
<dbReference type="InterPro" id="IPR020579">
    <property type="entry name" value="Exonuc_VII_lsu_C"/>
</dbReference>
<evidence type="ECO:0000259" key="8">
    <source>
        <dbReference type="Pfam" id="PF13742"/>
    </source>
</evidence>
<dbReference type="PANTHER" id="PTHR30008">
    <property type="entry name" value="EXODEOXYRIBONUCLEASE 7 LARGE SUBUNIT"/>
    <property type="match status" value="1"/>
</dbReference>
<evidence type="ECO:0000256" key="3">
    <source>
        <dbReference type="ARBA" id="ARBA00022801"/>
    </source>
</evidence>
<dbReference type="AlphaFoldDB" id="A0A3S0HZN1"/>
<keyword evidence="10" id="KW-1185">Reference proteome</keyword>
<dbReference type="Proteomes" id="UP000276349">
    <property type="component" value="Unassembled WGS sequence"/>
</dbReference>
<dbReference type="GO" id="GO:0006308">
    <property type="term" value="P:DNA catabolic process"/>
    <property type="evidence" value="ECO:0007669"/>
    <property type="project" value="UniProtKB-UniRule"/>
</dbReference>
<comment type="catalytic activity">
    <reaction evidence="5 6">
        <text>Exonucleolytic cleavage in either 5'- to 3'- or 3'- to 5'-direction to yield nucleoside 5'-phosphates.</text>
        <dbReference type="EC" id="3.1.11.6"/>
    </reaction>
</comment>
<comment type="similarity">
    <text evidence="5 6">Belongs to the XseA family.</text>
</comment>
<dbReference type="GO" id="GO:0008855">
    <property type="term" value="F:exodeoxyribonuclease VII activity"/>
    <property type="evidence" value="ECO:0007669"/>
    <property type="project" value="UniProtKB-UniRule"/>
</dbReference>
<dbReference type="EMBL" id="RXNR01000040">
    <property type="protein sequence ID" value="RTQ91453.1"/>
    <property type="molecule type" value="Genomic_DNA"/>
</dbReference>
<dbReference type="NCBIfam" id="TIGR00237">
    <property type="entry name" value="xseA"/>
    <property type="match status" value="1"/>
</dbReference>
<comment type="function">
    <text evidence="5">Bidirectionally degrades single-stranded DNA into large acid-insoluble oligonucleotides, which are then degraded further into small acid-soluble oligonucleotides.</text>
</comment>
<keyword evidence="1 5" id="KW-0963">Cytoplasm</keyword>
<sequence length="449" mass="50670">MTSSYLTVKALTKYIKRKFDADPHLREVYVKGELSNVKIHSSGHIYFTLKDDSARITAAMFRTQASKLKFKPEEGMMVYIRGEVNVYEASGIYQLYVQTMEPDGVGGLYVAFNQLKERLQQEGLFNPNFKQPIPNFPKTVGVLTATTGAAIRDICITISRRYPLAEIIVYPTIVQGENAAPNIVENLRLANKQQLCDVLIVGRGGGSIEDLWAFNEEIVARAIFESRIPIISAVGHETDTTIADFVADLRAATPTAAAELAVPNQQELYQRVLTSKSQLHQIITAKLTFERSRLKKLQNAYPLATPERIYRPFTEKLIQLDMQLGRSSQMYLMKKQNELQKLDAAIKRHSPKQTIQYYDKQLEQSINLLTRSIYTILEKKKDAHHSIIRTLQALNPLAIMTRGYSVAYKDGKVIKSISQVTEGEEISIHFHDGQAQAKIMNTKDNEGGE</sequence>
<dbReference type="EC" id="3.1.11.6" evidence="5"/>
<feature type="domain" description="Exonuclease VII large subunit C-terminal" evidence="7">
    <location>
        <begin position="124"/>
        <end position="438"/>
    </location>
</feature>
<comment type="subunit">
    <text evidence="5">Heterooligomer composed of large and small subunits.</text>
</comment>
<dbReference type="CDD" id="cd04489">
    <property type="entry name" value="ExoVII_LU_OBF"/>
    <property type="match status" value="1"/>
</dbReference>
<dbReference type="RefSeq" id="WP_126295068.1">
    <property type="nucleotide sequence ID" value="NZ_CP155468.1"/>
</dbReference>
<evidence type="ECO:0000256" key="4">
    <source>
        <dbReference type="ARBA" id="ARBA00022839"/>
    </source>
</evidence>
<evidence type="ECO:0000313" key="9">
    <source>
        <dbReference type="EMBL" id="RTQ91453.1"/>
    </source>
</evidence>